<dbReference type="EMBL" id="ML213506">
    <property type="protein sequence ID" value="TFK53910.1"/>
    <property type="molecule type" value="Genomic_DNA"/>
</dbReference>
<evidence type="ECO:0000313" key="3">
    <source>
        <dbReference type="EMBL" id="TFK53910.1"/>
    </source>
</evidence>
<dbReference type="InterPro" id="IPR053024">
    <property type="entry name" value="Fungal_surface_NADase"/>
</dbReference>
<protein>
    <recommendedName>
        <fullName evidence="2">TNT domain-containing protein</fullName>
    </recommendedName>
</protein>
<keyword evidence="4" id="KW-1185">Reference proteome</keyword>
<dbReference type="PANTHER" id="PTHR42059:SF1">
    <property type="entry name" value="TNT DOMAIN-CONTAINING PROTEIN"/>
    <property type="match status" value="1"/>
</dbReference>
<dbReference type="Proteomes" id="UP000305948">
    <property type="component" value="Unassembled WGS sequence"/>
</dbReference>
<feature type="domain" description="TNT" evidence="2">
    <location>
        <begin position="125"/>
        <end position="218"/>
    </location>
</feature>
<dbReference type="OrthoDB" id="2923349at2759"/>
<gene>
    <name evidence="3" type="ORF">OE88DRAFT_1642580</name>
</gene>
<evidence type="ECO:0000259" key="2">
    <source>
        <dbReference type="Pfam" id="PF14021"/>
    </source>
</evidence>
<dbReference type="InterPro" id="IPR025331">
    <property type="entry name" value="TNT"/>
</dbReference>
<sequence length="227" mass="24422">MLTLALLLVASAFSAAFATPVLVERAAPPSAGICQRGPTYCTGANVNITTDNRYICGDSRLGPDALPTTPPLSTLFANYVPLGGLCPTQWITQYVNKTNPSYLLFPYADGFQNTTAAQPIRGNQTLPAGLLVDRFGAETGRYLAPFGTPFAQRALYPGALNTMNASFPYNYHVYNVTKEFVVLGGPIAAWFGQPGQGTQYETYRSVADLVATGALARVHYNYDEVSM</sequence>
<feature type="chain" id="PRO_5022898940" description="TNT domain-containing protein" evidence="1">
    <location>
        <begin position="19"/>
        <end position="227"/>
    </location>
</feature>
<keyword evidence="1" id="KW-0732">Signal</keyword>
<evidence type="ECO:0000256" key="1">
    <source>
        <dbReference type="SAM" id="SignalP"/>
    </source>
</evidence>
<reference evidence="3 4" key="1">
    <citation type="journal article" date="2019" name="Nat. Ecol. Evol.">
        <title>Megaphylogeny resolves global patterns of mushroom evolution.</title>
        <authorList>
            <person name="Varga T."/>
            <person name="Krizsan K."/>
            <person name="Foldi C."/>
            <person name="Dima B."/>
            <person name="Sanchez-Garcia M."/>
            <person name="Sanchez-Ramirez S."/>
            <person name="Szollosi G.J."/>
            <person name="Szarkandi J.G."/>
            <person name="Papp V."/>
            <person name="Albert L."/>
            <person name="Andreopoulos W."/>
            <person name="Angelini C."/>
            <person name="Antonin V."/>
            <person name="Barry K.W."/>
            <person name="Bougher N.L."/>
            <person name="Buchanan P."/>
            <person name="Buyck B."/>
            <person name="Bense V."/>
            <person name="Catcheside P."/>
            <person name="Chovatia M."/>
            <person name="Cooper J."/>
            <person name="Damon W."/>
            <person name="Desjardin D."/>
            <person name="Finy P."/>
            <person name="Geml J."/>
            <person name="Haridas S."/>
            <person name="Hughes K."/>
            <person name="Justo A."/>
            <person name="Karasinski D."/>
            <person name="Kautmanova I."/>
            <person name="Kiss B."/>
            <person name="Kocsube S."/>
            <person name="Kotiranta H."/>
            <person name="LaButti K.M."/>
            <person name="Lechner B.E."/>
            <person name="Liimatainen K."/>
            <person name="Lipzen A."/>
            <person name="Lukacs Z."/>
            <person name="Mihaltcheva S."/>
            <person name="Morgado L.N."/>
            <person name="Niskanen T."/>
            <person name="Noordeloos M.E."/>
            <person name="Ohm R.A."/>
            <person name="Ortiz-Santana B."/>
            <person name="Ovrebo C."/>
            <person name="Racz N."/>
            <person name="Riley R."/>
            <person name="Savchenko A."/>
            <person name="Shiryaev A."/>
            <person name="Soop K."/>
            <person name="Spirin V."/>
            <person name="Szebenyi C."/>
            <person name="Tomsovsky M."/>
            <person name="Tulloss R.E."/>
            <person name="Uehling J."/>
            <person name="Grigoriev I.V."/>
            <person name="Vagvolgyi C."/>
            <person name="Papp T."/>
            <person name="Martin F.M."/>
            <person name="Miettinen O."/>
            <person name="Hibbett D.S."/>
            <person name="Nagy L.G."/>
        </authorList>
    </citation>
    <scope>NUCLEOTIDE SEQUENCE [LARGE SCALE GENOMIC DNA]</scope>
    <source>
        <strain evidence="3 4">OMC1185</strain>
    </source>
</reference>
<name>A0A5C3N994_9AGAM</name>
<organism evidence="3 4">
    <name type="scientific">Heliocybe sulcata</name>
    <dbReference type="NCBI Taxonomy" id="5364"/>
    <lineage>
        <taxon>Eukaryota</taxon>
        <taxon>Fungi</taxon>
        <taxon>Dikarya</taxon>
        <taxon>Basidiomycota</taxon>
        <taxon>Agaricomycotina</taxon>
        <taxon>Agaricomycetes</taxon>
        <taxon>Gloeophyllales</taxon>
        <taxon>Gloeophyllaceae</taxon>
        <taxon>Heliocybe</taxon>
    </lineage>
</organism>
<dbReference type="Pfam" id="PF14021">
    <property type="entry name" value="TNT"/>
    <property type="match status" value="1"/>
</dbReference>
<accession>A0A5C3N994</accession>
<feature type="signal peptide" evidence="1">
    <location>
        <begin position="1"/>
        <end position="18"/>
    </location>
</feature>
<dbReference type="PANTHER" id="PTHR42059">
    <property type="entry name" value="TNT DOMAIN-CONTAINING PROTEIN"/>
    <property type="match status" value="1"/>
</dbReference>
<dbReference type="GO" id="GO:0050135">
    <property type="term" value="F:NADP+ nucleosidase activity"/>
    <property type="evidence" value="ECO:0007669"/>
    <property type="project" value="InterPro"/>
</dbReference>
<dbReference type="AlphaFoldDB" id="A0A5C3N994"/>
<proteinExistence type="predicted"/>
<evidence type="ECO:0000313" key="4">
    <source>
        <dbReference type="Proteomes" id="UP000305948"/>
    </source>
</evidence>